<protein>
    <submittedName>
        <fullName evidence="1">Uncharacterized protein</fullName>
    </submittedName>
</protein>
<reference evidence="1 2" key="1">
    <citation type="submission" date="2018-08" db="EMBL/GenBank/DDBJ databases">
        <authorList>
            <person name="Gonzaga-Molto A."/>
        </authorList>
    </citation>
    <scope>NUCLEOTIDE SEQUENCE [LARGE SCALE GENOMIC DNA]</scope>
    <source>
        <strain evidence="1">Acinetobacter calcoaceticus str. 2117</strain>
    </source>
</reference>
<dbReference type="Proteomes" id="UP000294355">
    <property type="component" value="Chromosome"/>
</dbReference>
<sequence length="82" mass="8858">MNSEYHIDTPKLADYPLPAGLHCQSVLAGRGTDYIRFIPSEGEVCVYSTRLPHVAVGREGDTFGCAGSVPSLLTPFRSATIF</sequence>
<evidence type="ECO:0000313" key="1">
    <source>
        <dbReference type="EMBL" id="VAX43113.1"/>
    </source>
</evidence>
<gene>
    <name evidence="1" type="ORF">AC2117_00243</name>
</gene>
<dbReference type="AlphaFoldDB" id="A0A446ZF56"/>
<organism evidence="1 2">
    <name type="scientific">Acinetobacter calcoaceticus</name>
    <dbReference type="NCBI Taxonomy" id="471"/>
    <lineage>
        <taxon>Bacteria</taxon>
        <taxon>Pseudomonadati</taxon>
        <taxon>Pseudomonadota</taxon>
        <taxon>Gammaproteobacteria</taxon>
        <taxon>Moraxellales</taxon>
        <taxon>Moraxellaceae</taxon>
        <taxon>Acinetobacter</taxon>
        <taxon>Acinetobacter calcoaceticus/baumannii complex</taxon>
    </lineage>
</organism>
<dbReference type="EMBL" id="LS999521">
    <property type="protein sequence ID" value="VAX43113.1"/>
    <property type="molecule type" value="Genomic_DNA"/>
</dbReference>
<evidence type="ECO:0000313" key="2">
    <source>
        <dbReference type="Proteomes" id="UP000294355"/>
    </source>
</evidence>
<accession>A0A446ZF56</accession>
<proteinExistence type="predicted"/>
<name>A0A446ZF56_ACICA</name>